<gene>
    <name evidence="2" type="ORF">RJ639_005947</name>
</gene>
<dbReference type="AlphaFoldDB" id="A0AA88VX69"/>
<proteinExistence type="predicted"/>
<reference evidence="2" key="1">
    <citation type="submission" date="2022-12" db="EMBL/GenBank/DDBJ databases">
        <title>Draft genome assemblies for two species of Escallonia (Escalloniales).</title>
        <authorList>
            <person name="Chanderbali A."/>
            <person name="Dervinis C."/>
            <person name="Anghel I."/>
            <person name="Soltis D."/>
            <person name="Soltis P."/>
            <person name="Zapata F."/>
        </authorList>
    </citation>
    <scope>NUCLEOTIDE SEQUENCE</scope>
    <source>
        <strain evidence="2">UCBG64.0493</strain>
        <tissue evidence="2">Leaf</tissue>
    </source>
</reference>
<dbReference type="SMART" id="SM00672">
    <property type="entry name" value="CAP10"/>
    <property type="match status" value="1"/>
</dbReference>
<name>A0AA88VX69_9ASTE</name>
<feature type="domain" description="Glycosyl transferase CAP10" evidence="1">
    <location>
        <begin position="190"/>
        <end position="438"/>
    </location>
</feature>
<dbReference type="InterPro" id="IPR051091">
    <property type="entry name" value="O-Glucosyltr/Glycosyltrsf_90"/>
</dbReference>
<evidence type="ECO:0000259" key="1">
    <source>
        <dbReference type="SMART" id="SM00672"/>
    </source>
</evidence>
<dbReference type="EMBL" id="JAVXUP010001097">
    <property type="protein sequence ID" value="KAK3016000.1"/>
    <property type="molecule type" value="Genomic_DNA"/>
</dbReference>
<evidence type="ECO:0000313" key="2">
    <source>
        <dbReference type="EMBL" id="KAK3016000.1"/>
    </source>
</evidence>
<protein>
    <recommendedName>
        <fullName evidence="1">Glycosyl transferase CAP10 domain-containing protein</fullName>
    </recommendedName>
</protein>
<accession>A0AA88VX69</accession>
<dbReference type="Pfam" id="PF05686">
    <property type="entry name" value="Glyco_transf_90"/>
    <property type="match status" value="1"/>
</dbReference>
<comment type="caution">
    <text evidence="2">The sequence shown here is derived from an EMBL/GenBank/DDBJ whole genome shotgun (WGS) entry which is preliminary data.</text>
</comment>
<sequence>MKKYDEKHANAFGFRSGFHKHFAGGAQWRSALKNIELLQQLVCCFSSSSSLLFVGFIDFSIYSGDSSQKSVIGLRRMPKAPDFPLDCPSWNQALTCPKNYPPNHKPATNANRSLNLTCPGYFHWIHQYLRPWKETGITRDMMEKARVAANFRLAILNGKVYVEKYRKSLQSRDLFTLWGIVQLLRWYPGRLPDLELIFNCHDRPVIRSRDYRRPNAGPPPLFKYCSDGWSLDIVFPDWSFWGWAETNIRPWKNVLEEIKAGNKRSKWKDRVPLAYWRGNPRVAATRGDLLRCNVTDKFDWNARLYVQDWIKESREGYKQSNLGDQCTYRYKIYVEGWAWSVSEKYILACDSPTLLIMPRYYDFFLRGMVPLKHYWPIKSNSKCKSIKFAVEWGNNYTAEAQAIGEASSRFIQEDLKMEYVYDYMFHLLSEYAKLLKFKPIIPPNAFELCSESMVCPADGNRKRFMDESLVKAPTDAVPCTLPPYEPSALGALFDKAGTSAKQVEMWENEYWDKFKRFLLEPGNLKSLQKLLLFHIIPGRVGSNHWPKDSSETSLHNTLCKDTHEQLTLHHAKSGVKSVDLANVVRPDDVV</sequence>
<keyword evidence="3" id="KW-1185">Reference proteome</keyword>
<evidence type="ECO:0000313" key="3">
    <source>
        <dbReference type="Proteomes" id="UP001188597"/>
    </source>
</evidence>
<dbReference type="Proteomes" id="UP001188597">
    <property type="component" value="Unassembled WGS sequence"/>
</dbReference>
<dbReference type="InterPro" id="IPR006598">
    <property type="entry name" value="CAP10"/>
</dbReference>
<dbReference type="PANTHER" id="PTHR12203">
    <property type="entry name" value="KDEL LYS-ASP-GLU-LEU CONTAINING - RELATED"/>
    <property type="match status" value="1"/>
</dbReference>
<organism evidence="2 3">
    <name type="scientific">Escallonia herrerae</name>
    <dbReference type="NCBI Taxonomy" id="1293975"/>
    <lineage>
        <taxon>Eukaryota</taxon>
        <taxon>Viridiplantae</taxon>
        <taxon>Streptophyta</taxon>
        <taxon>Embryophyta</taxon>
        <taxon>Tracheophyta</taxon>
        <taxon>Spermatophyta</taxon>
        <taxon>Magnoliopsida</taxon>
        <taxon>eudicotyledons</taxon>
        <taxon>Gunneridae</taxon>
        <taxon>Pentapetalae</taxon>
        <taxon>asterids</taxon>
        <taxon>campanulids</taxon>
        <taxon>Escalloniales</taxon>
        <taxon>Escalloniaceae</taxon>
        <taxon>Escallonia</taxon>
    </lineage>
</organism>
<dbReference type="PANTHER" id="PTHR12203:SF74">
    <property type="entry name" value="GLYCOSYLTRANSFERASE"/>
    <property type="match status" value="1"/>
</dbReference>